<evidence type="ECO:0000256" key="3">
    <source>
        <dbReference type="ARBA" id="ARBA00022729"/>
    </source>
</evidence>
<dbReference type="InterPro" id="IPR000064">
    <property type="entry name" value="NLP_P60_dom"/>
</dbReference>
<evidence type="ECO:0000259" key="11">
    <source>
        <dbReference type="PROSITE" id="PS51935"/>
    </source>
</evidence>
<proteinExistence type="inferred from homology"/>
<evidence type="ECO:0000313" key="13">
    <source>
        <dbReference type="Proteomes" id="UP001523262"/>
    </source>
</evidence>
<sequence length="405" mass="43134">MKKTIVCALSTAALFSTVYAGTAFADSYQVQSGDSLSQIASKFHTSVSNLKTLNGLHSDLIYQNQTLKVSTTTTTATAQTTYTVVKGDALIKIANRFNVTVGELKLWNNLDNTIIYIGQALKVSAPTTSGTQAPKTIPAAATSSSQSDYSVQSGDCLSKIAVKYSMTVAQLKSLNNLTSDRIYAGQTLKVSTSGVPSTSVPTPAPTPTPNPTTNYPVKSGDTLGGIARQFGLTVLQLQSLNNLSSDRIYVGQSLKVTGQAAPTPSQVSSAPSQVAPTPTPTPTTFDETQFVTIAKSLMGIPYVWGGSSLSGFDCSGLIYYVANHAGLSIGRYSAAGYYSRSYYVDTPKPGDLVFFENTYKSGVSHMGIYIGDNQFIHADEKHGISIANLSNPYYTTHLDGIKRFY</sequence>
<feature type="compositionally biased region" description="Polar residues" evidence="8">
    <location>
        <begin position="260"/>
        <end position="275"/>
    </location>
</feature>
<evidence type="ECO:0000256" key="9">
    <source>
        <dbReference type="SAM" id="SignalP"/>
    </source>
</evidence>
<feature type="domain" description="NlpC/P60" evidence="11">
    <location>
        <begin position="284"/>
        <end position="405"/>
    </location>
</feature>
<dbReference type="Proteomes" id="UP001523262">
    <property type="component" value="Unassembled WGS sequence"/>
</dbReference>
<keyword evidence="4" id="KW-0677">Repeat</keyword>
<evidence type="ECO:0000256" key="2">
    <source>
        <dbReference type="ARBA" id="ARBA00022670"/>
    </source>
</evidence>
<feature type="region of interest" description="Disordered" evidence="8">
    <location>
        <begin position="191"/>
        <end position="215"/>
    </location>
</feature>
<keyword evidence="5" id="KW-0378">Hydrolase</keyword>
<evidence type="ECO:0000256" key="8">
    <source>
        <dbReference type="SAM" id="MobiDB-lite"/>
    </source>
</evidence>
<dbReference type="EMBL" id="JAMQCR010000003">
    <property type="protein sequence ID" value="MCM2535768.1"/>
    <property type="molecule type" value="Genomic_DNA"/>
</dbReference>
<keyword evidence="6" id="KW-0788">Thiol protease</keyword>
<evidence type="ECO:0000313" key="12">
    <source>
        <dbReference type="EMBL" id="MCM2535768.1"/>
    </source>
</evidence>
<feature type="signal peptide" evidence="9">
    <location>
        <begin position="1"/>
        <end position="25"/>
    </location>
</feature>
<feature type="domain" description="LysM" evidence="10">
    <location>
        <begin position="80"/>
        <end position="123"/>
    </location>
</feature>
<keyword evidence="2" id="KW-0645">Protease</keyword>
<feature type="chain" id="PRO_5046702544" evidence="9">
    <location>
        <begin position="26"/>
        <end position="405"/>
    </location>
</feature>
<dbReference type="InterPro" id="IPR036779">
    <property type="entry name" value="LysM_dom_sf"/>
</dbReference>
<evidence type="ECO:0000256" key="4">
    <source>
        <dbReference type="ARBA" id="ARBA00022737"/>
    </source>
</evidence>
<dbReference type="PROSITE" id="PS51782">
    <property type="entry name" value="LYSM"/>
    <property type="match status" value="4"/>
</dbReference>
<name>A0ABT0WHS0_9BACI</name>
<evidence type="ECO:0000256" key="5">
    <source>
        <dbReference type="ARBA" id="ARBA00022801"/>
    </source>
</evidence>
<dbReference type="SUPFAM" id="SSF54001">
    <property type="entry name" value="Cysteine proteinases"/>
    <property type="match status" value="1"/>
</dbReference>
<keyword evidence="7" id="KW-0961">Cell wall biogenesis/degradation</keyword>
<accession>A0ABT0WHS0</accession>
<comment type="similarity">
    <text evidence="1">Belongs to the peptidase C40 family.</text>
</comment>
<keyword evidence="13" id="KW-1185">Reference proteome</keyword>
<evidence type="ECO:0000256" key="1">
    <source>
        <dbReference type="ARBA" id="ARBA00007074"/>
    </source>
</evidence>
<dbReference type="Gene3D" id="3.90.1720.10">
    <property type="entry name" value="endopeptidase domain like (from Nostoc punctiforme)"/>
    <property type="match status" value="1"/>
</dbReference>
<feature type="domain" description="LysM" evidence="10">
    <location>
        <begin position="147"/>
        <end position="190"/>
    </location>
</feature>
<dbReference type="SMART" id="SM00257">
    <property type="entry name" value="LysM"/>
    <property type="match status" value="4"/>
</dbReference>
<feature type="domain" description="LysM" evidence="10">
    <location>
        <begin position="26"/>
        <end position="69"/>
    </location>
</feature>
<dbReference type="SUPFAM" id="SSF54106">
    <property type="entry name" value="LysM domain"/>
    <property type="match status" value="4"/>
</dbReference>
<feature type="domain" description="LysM" evidence="10">
    <location>
        <begin position="213"/>
        <end position="256"/>
    </location>
</feature>
<dbReference type="PANTHER" id="PTHR33734">
    <property type="entry name" value="LYSM DOMAIN-CONTAINING GPI-ANCHORED PROTEIN 2"/>
    <property type="match status" value="1"/>
</dbReference>
<evidence type="ECO:0000256" key="6">
    <source>
        <dbReference type="ARBA" id="ARBA00022807"/>
    </source>
</evidence>
<reference evidence="12 13" key="1">
    <citation type="submission" date="2022-06" db="EMBL/GenBank/DDBJ databases">
        <authorList>
            <person name="Jeon C.O."/>
        </authorList>
    </citation>
    <scope>NUCLEOTIDE SEQUENCE [LARGE SCALE GENOMIC DNA]</scope>
    <source>
        <strain evidence="12 13">KCTC 13943</strain>
    </source>
</reference>
<gene>
    <name evidence="12" type="ORF">NDK43_30200</name>
</gene>
<protein>
    <submittedName>
        <fullName evidence="12">LysM peptidoglycan-binding domain-containing protein</fullName>
    </submittedName>
</protein>
<feature type="compositionally biased region" description="Low complexity" evidence="8">
    <location>
        <begin position="191"/>
        <end position="201"/>
    </location>
</feature>
<evidence type="ECO:0000259" key="10">
    <source>
        <dbReference type="PROSITE" id="PS51782"/>
    </source>
</evidence>
<dbReference type="InterPro" id="IPR038765">
    <property type="entry name" value="Papain-like_cys_pep_sf"/>
</dbReference>
<feature type="region of interest" description="Disordered" evidence="8">
    <location>
        <begin position="260"/>
        <end position="283"/>
    </location>
</feature>
<dbReference type="PROSITE" id="PS51935">
    <property type="entry name" value="NLPC_P60"/>
    <property type="match status" value="1"/>
</dbReference>
<dbReference type="Gene3D" id="3.10.350.10">
    <property type="entry name" value="LysM domain"/>
    <property type="match status" value="4"/>
</dbReference>
<dbReference type="Pfam" id="PF01476">
    <property type="entry name" value="LysM"/>
    <property type="match status" value="4"/>
</dbReference>
<dbReference type="PANTHER" id="PTHR33734:SF22">
    <property type="entry name" value="MEMBRANE-BOUND LYTIC MUREIN TRANSGLYCOSYLASE D"/>
    <property type="match status" value="1"/>
</dbReference>
<comment type="caution">
    <text evidence="12">The sequence shown here is derived from an EMBL/GenBank/DDBJ whole genome shotgun (WGS) entry which is preliminary data.</text>
</comment>
<dbReference type="InterPro" id="IPR018392">
    <property type="entry name" value="LysM"/>
</dbReference>
<keyword evidence="3 9" id="KW-0732">Signal</keyword>
<dbReference type="Pfam" id="PF00877">
    <property type="entry name" value="NLPC_P60"/>
    <property type="match status" value="1"/>
</dbReference>
<organism evidence="12 13">
    <name type="scientific">Neobacillus pocheonensis</name>
    <dbReference type="NCBI Taxonomy" id="363869"/>
    <lineage>
        <taxon>Bacteria</taxon>
        <taxon>Bacillati</taxon>
        <taxon>Bacillota</taxon>
        <taxon>Bacilli</taxon>
        <taxon>Bacillales</taxon>
        <taxon>Bacillaceae</taxon>
        <taxon>Neobacillus</taxon>
    </lineage>
</organism>
<dbReference type="CDD" id="cd00118">
    <property type="entry name" value="LysM"/>
    <property type="match status" value="4"/>
</dbReference>
<evidence type="ECO:0000256" key="7">
    <source>
        <dbReference type="ARBA" id="ARBA00023316"/>
    </source>
</evidence>